<keyword evidence="2" id="KW-1185">Reference proteome</keyword>
<evidence type="ECO:0000313" key="2">
    <source>
        <dbReference type="Proteomes" id="UP000298663"/>
    </source>
</evidence>
<dbReference type="Proteomes" id="UP000298663">
    <property type="component" value="Unassembled WGS sequence"/>
</dbReference>
<dbReference type="AlphaFoldDB" id="A0A4U5MCM2"/>
<gene>
    <name evidence="1" type="ORF">L596_023085</name>
</gene>
<reference evidence="1 2" key="1">
    <citation type="journal article" date="2015" name="Genome Biol.">
        <title>Comparative genomics of Steinernema reveals deeply conserved gene regulatory networks.</title>
        <authorList>
            <person name="Dillman A.R."/>
            <person name="Macchietto M."/>
            <person name="Porter C.F."/>
            <person name="Rogers A."/>
            <person name="Williams B."/>
            <person name="Antoshechkin I."/>
            <person name="Lee M.M."/>
            <person name="Goodwin Z."/>
            <person name="Lu X."/>
            <person name="Lewis E.E."/>
            <person name="Goodrich-Blair H."/>
            <person name="Stock S.P."/>
            <person name="Adams B.J."/>
            <person name="Sternberg P.W."/>
            <person name="Mortazavi A."/>
        </authorList>
    </citation>
    <scope>NUCLEOTIDE SEQUENCE [LARGE SCALE GENOMIC DNA]</scope>
    <source>
        <strain evidence="1 2">ALL</strain>
    </source>
</reference>
<dbReference type="EMBL" id="AZBU02000008">
    <property type="protein sequence ID" value="TKR66851.1"/>
    <property type="molecule type" value="Genomic_DNA"/>
</dbReference>
<sequence>MDSVPLEFVEEVKTLLDEDLSLCGLWGTARKAAKKKPLSLSLYICNGSYQYNLRCEGPIGEVNLDPTTANNFEISAISVHEKTFPHGFSQLDLQAQKVLRHLISRAVKPIYLSIFTSDSDPLLQDLLEAVPRFSRISSAEFRNNERWIVNAMKTSRVSYVDLMNVNLTLETFYVLCAFTKNCNFQKMEVSFLSTSEVFYKEVFKAFRKRLRRMTGQGRHVTFRHGLSSEKNRELGLRIFYERAYTSSLRISFYVQQP</sequence>
<name>A0A4U5MCM2_STECR</name>
<reference evidence="1 2" key="2">
    <citation type="journal article" date="2019" name="G3 (Bethesda)">
        <title>Hybrid Assembly of the Genome of the Entomopathogenic Nematode Steinernema carpocapsae Identifies the X-Chromosome.</title>
        <authorList>
            <person name="Serra L."/>
            <person name="Macchietto M."/>
            <person name="Macias-Munoz A."/>
            <person name="McGill C.J."/>
            <person name="Rodriguez I.M."/>
            <person name="Rodriguez B."/>
            <person name="Murad R."/>
            <person name="Mortazavi A."/>
        </authorList>
    </citation>
    <scope>NUCLEOTIDE SEQUENCE [LARGE SCALE GENOMIC DNA]</scope>
    <source>
        <strain evidence="1 2">ALL</strain>
    </source>
</reference>
<accession>A0A4U5MCM2</accession>
<proteinExistence type="predicted"/>
<evidence type="ECO:0008006" key="3">
    <source>
        <dbReference type="Google" id="ProtNLM"/>
    </source>
</evidence>
<comment type="caution">
    <text evidence="1">The sequence shown here is derived from an EMBL/GenBank/DDBJ whole genome shotgun (WGS) entry which is preliminary data.</text>
</comment>
<organism evidence="1 2">
    <name type="scientific">Steinernema carpocapsae</name>
    <name type="common">Entomopathogenic nematode</name>
    <dbReference type="NCBI Taxonomy" id="34508"/>
    <lineage>
        <taxon>Eukaryota</taxon>
        <taxon>Metazoa</taxon>
        <taxon>Ecdysozoa</taxon>
        <taxon>Nematoda</taxon>
        <taxon>Chromadorea</taxon>
        <taxon>Rhabditida</taxon>
        <taxon>Tylenchina</taxon>
        <taxon>Panagrolaimomorpha</taxon>
        <taxon>Strongyloidoidea</taxon>
        <taxon>Steinernematidae</taxon>
        <taxon>Steinernema</taxon>
    </lineage>
</organism>
<protein>
    <recommendedName>
        <fullName evidence="3">DUF38 domain-containing protein</fullName>
    </recommendedName>
</protein>
<evidence type="ECO:0000313" key="1">
    <source>
        <dbReference type="EMBL" id="TKR66851.1"/>
    </source>
</evidence>